<dbReference type="Proteomes" id="UP000076276">
    <property type="component" value="Unassembled WGS sequence"/>
</dbReference>
<proteinExistence type="inferred from homology"/>
<dbReference type="PROSITE" id="PS00082">
    <property type="entry name" value="EXTRADIOL_DIOXYGENAS"/>
    <property type="match status" value="1"/>
</dbReference>
<keyword evidence="7 8" id="KW-0408">Iron</keyword>
<evidence type="ECO:0000256" key="2">
    <source>
        <dbReference type="ARBA" id="ARBA00008784"/>
    </source>
</evidence>
<dbReference type="CDD" id="cd06587">
    <property type="entry name" value="VOC"/>
    <property type="match status" value="1"/>
</dbReference>
<evidence type="ECO:0000256" key="4">
    <source>
        <dbReference type="ARBA" id="ARBA00022797"/>
    </source>
</evidence>
<dbReference type="EMBL" id="LUAW01000014">
    <property type="protein sequence ID" value="KYQ72625.1"/>
    <property type="molecule type" value="Genomic_DNA"/>
</dbReference>
<keyword evidence="5 8" id="KW-0223">Dioxygenase</keyword>
<keyword evidence="3" id="KW-0479">Metal-binding</keyword>
<dbReference type="GO" id="GO:0051213">
    <property type="term" value="F:dioxygenase activity"/>
    <property type="evidence" value="ECO:0007669"/>
    <property type="project" value="UniProtKB-KW"/>
</dbReference>
<keyword evidence="4 8" id="KW-0058">Aromatic hydrocarbons catabolism</keyword>
<accession>A0A151Y3L2</accession>
<dbReference type="Gene3D" id="3.10.180.10">
    <property type="entry name" value="2,3-Dihydroxybiphenyl 1,2-Dioxygenase, domain 1"/>
    <property type="match status" value="1"/>
</dbReference>
<evidence type="ECO:0000256" key="1">
    <source>
        <dbReference type="ARBA" id="ARBA00001954"/>
    </source>
</evidence>
<comment type="cofactor">
    <cofactor evidence="1 8">
        <name>Fe(2+)</name>
        <dbReference type="ChEBI" id="CHEBI:29033"/>
    </cofactor>
</comment>
<dbReference type="STRING" id="1806892.AZH43_09020"/>
<evidence type="ECO:0000256" key="8">
    <source>
        <dbReference type="RuleBase" id="RU000683"/>
    </source>
</evidence>
<dbReference type="SUPFAM" id="SSF54593">
    <property type="entry name" value="Glyoxalase/Bleomycin resistance protein/Dihydroxybiphenyl dioxygenase"/>
    <property type="match status" value="1"/>
</dbReference>
<comment type="similarity">
    <text evidence="2 8">Belongs to the extradiol ring-cleavage dioxygenase family.</text>
</comment>
<dbReference type="OrthoDB" id="9804944at2"/>
<protein>
    <submittedName>
        <fullName evidence="10">Glyoxalase</fullName>
    </submittedName>
</protein>
<dbReference type="Pfam" id="PF00903">
    <property type="entry name" value="Glyoxalase"/>
    <property type="match status" value="1"/>
</dbReference>
<dbReference type="PROSITE" id="PS51819">
    <property type="entry name" value="VOC"/>
    <property type="match status" value="1"/>
</dbReference>
<dbReference type="PANTHER" id="PTHR21366">
    <property type="entry name" value="GLYOXALASE FAMILY PROTEIN"/>
    <property type="match status" value="1"/>
</dbReference>
<dbReference type="InterPro" id="IPR004360">
    <property type="entry name" value="Glyas_Fos-R_dOase_dom"/>
</dbReference>
<dbReference type="InterPro" id="IPR037523">
    <property type="entry name" value="VOC_core"/>
</dbReference>
<dbReference type="InterPro" id="IPR000486">
    <property type="entry name" value="Xdiol_ring_cleave_dOase_1/2"/>
</dbReference>
<evidence type="ECO:0000313" key="10">
    <source>
        <dbReference type="EMBL" id="KYQ72625.1"/>
    </source>
</evidence>
<dbReference type="AlphaFoldDB" id="A0A151Y3L2"/>
<name>A0A151Y3L2_9GAMM</name>
<evidence type="ECO:0000259" key="9">
    <source>
        <dbReference type="PROSITE" id="PS51819"/>
    </source>
</evidence>
<evidence type="ECO:0000256" key="3">
    <source>
        <dbReference type="ARBA" id="ARBA00022723"/>
    </source>
</evidence>
<dbReference type="PANTHER" id="PTHR21366:SF30">
    <property type="entry name" value="BLL2330 PROTEIN"/>
    <property type="match status" value="1"/>
</dbReference>
<keyword evidence="6 8" id="KW-0560">Oxidoreductase</keyword>
<evidence type="ECO:0000313" key="11">
    <source>
        <dbReference type="Proteomes" id="UP000076276"/>
    </source>
</evidence>
<dbReference type="InterPro" id="IPR029068">
    <property type="entry name" value="Glyas_Bleomycin-R_OHBP_Dase"/>
</dbReference>
<organism evidence="10 11">
    <name type="scientific">Acinetobacter pragensis</name>
    <dbReference type="NCBI Taxonomy" id="1806892"/>
    <lineage>
        <taxon>Bacteria</taxon>
        <taxon>Pseudomonadati</taxon>
        <taxon>Pseudomonadota</taxon>
        <taxon>Gammaproteobacteria</taxon>
        <taxon>Moraxellales</taxon>
        <taxon>Moraxellaceae</taxon>
        <taxon>Acinetobacter</taxon>
    </lineage>
</organism>
<evidence type="ECO:0000256" key="6">
    <source>
        <dbReference type="ARBA" id="ARBA00023002"/>
    </source>
</evidence>
<keyword evidence="11" id="KW-1185">Reference proteome</keyword>
<dbReference type="RefSeq" id="WP_067667529.1">
    <property type="nucleotide sequence ID" value="NZ_CBCSIK010000001.1"/>
</dbReference>
<dbReference type="InterPro" id="IPR050383">
    <property type="entry name" value="GlyoxalaseI/FosfomycinResist"/>
</dbReference>
<evidence type="ECO:0000256" key="5">
    <source>
        <dbReference type="ARBA" id="ARBA00022964"/>
    </source>
</evidence>
<reference evidence="10 11" key="1">
    <citation type="submission" date="2016-03" db="EMBL/GenBank/DDBJ databases">
        <title>Acinetobacter genomospecies 28 strain ANC 4149.</title>
        <authorList>
            <person name="Radolfova-Krizova L."/>
            <person name="Nemec A."/>
        </authorList>
    </citation>
    <scope>NUCLEOTIDE SEQUENCE [LARGE SCALE GENOMIC DNA]</scope>
    <source>
        <strain evidence="10 11">ANC 4149</strain>
    </source>
</reference>
<dbReference type="GO" id="GO:0008198">
    <property type="term" value="F:ferrous iron binding"/>
    <property type="evidence" value="ECO:0007669"/>
    <property type="project" value="InterPro"/>
</dbReference>
<sequence>MAIQIEKIHHVAYRCKDAKETVEWYKKNLNMDFILAFAEDHVPSTKAFDPYMHLFLDAGNGNVLAFFELPTQPEMGRDENTPKWVQHIALKVKDRTALIEAKAHLQANGVDVLGITNHGIFHSIYFFDPNGHRLELAYDDEKAPEKIAMITEEMKHDMLEQWSKTKRAPDHTHFLHASELDNNSASAKIDA</sequence>
<evidence type="ECO:0000256" key="7">
    <source>
        <dbReference type="ARBA" id="ARBA00023004"/>
    </source>
</evidence>
<feature type="domain" description="VOC" evidence="9">
    <location>
        <begin position="7"/>
        <end position="139"/>
    </location>
</feature>
<gene>
    <name evidence="10" type="ORF">AZH43_09020</name>
</gene>
<comment type="caution">
    <text evidence="10">The sequence shown here is derived from an EMBL/GenBank/DDBJ whole genome shotgun (WGS) entry which is preliminary data.</text>
</comment>